<reference evidence="1" key="1">
    <citation type="submission" date="2021-11" db="EMBL/GenBank/DDBJ databases">
        <authorList>
            <person name="Schell T."/>
        </authorList>
    </citation>
    <scope>NUCLEOTIDE SEQUENCE</scope>
    <source>
        <strain evidence="1">M5</strain>
    </source>
</reference>
<dbReference type="Proteomes" id="UP000789390">
    <property type="component" value="Unassembled WGS sequence"/>
</dbReference>
<gene>
    <name evidence="1" type="ORF">DGAL_LOCUS13530</name>
</gene>
<dbReference type="EMBL" id="CAKKLH010000298">
    <property type="protein sequence ID" value="CAH0110034.1"/>
    <property type="molecule type" value="Genomic_DNA"/>
</dbReference>
<organism evidence="1 2">
    <name type="scientific">Daphnia galeata</name>
    <dbReference type="NCBI Taxonomy" id="27404"/>
    <lineage>
        <taxon>Eukaryota</taxon>
        <taxon>Metazoa</taxon>
        <taxon>Ecdysozoa</taxon>
        <taxon>Arthropoda</taxon>
        <taxon>Crustacea</taxon>
        <taxon>Branchiopoda</taxon>
        <taxon>Diplostraca</taxon>
        <taxon>Cladocera</taxon>
        <taxon>Anomopoda</taxon>
        <taxon>Daphniidae</taxon>
        <taxon>Daphnia</taxon>
    </lineage>
</organism>
<accession>A0A8J2RWQ3</accession>
<evidence type="ECO:0000313" key="1">
    <source>
        <dbReference type="EMBL" id="CAH0110034.1"/>
    </source>
</evidence>
<sequence length="125" mass="14234">MIFLKASCVIFDNYDHYVETLTGKDTLHDTVGIAYQDEIESLLQVPAVNAAGPSVELLSVPEVQSGRKSARRRRALCETAEVVEPYHKRPRMVKENMIALDDPRRKDIPPTHHHAKLLDFIWISI</sequence>
<evidence type="ECO:0000313" key="2">
    <source>
        <dbReference type="Proteomes" id="UP000789390"/>
    </source>
</evidence>
<name>A0A8J2RWQ3_9CRUS</name>
<comment type="caution">
    <text evidence="1">The sequence shown here is derived from an EMBL/GenBank/DDBJ whole genome shotgun (WGS) entry which is preliminary data.</text>
</comment>
<dbReference type="AlphaFoldDB" id="A0A8J2RWQ3"/>
<dbReference type="OrthoDB" id="8069175at2759"/>
<protein>
    <submittedName>
        <fullName evidence="1">Uncharacterized protein</fullName>
    </submittedName>
</protein>
<keyword evidence="2" id="KW-1185">Reference proteome</keyword>
<proteinExistence type="predicted"/>